<dbReference type="EMBL" id="JAEEGB010000006">
    <property type="protein sequence ID" value="MBI6872426.1"/>
    <property type="molecule type" value="Genomic_DNA"/>
</dbReference>
<keyword evidence="10" id="KW-1133">Transmembrane helix</keyword>
<keyword evidence="14" id="KW-1185">Reference proteome</keyword>
<dbReference type="Pfam" id="PF00989">
    <property type="entry name" value="PAS"/>
    <property type="match status" value="1"/>
</dbReference>
<evidence type="ECO:0000256" key="3">
    <source>
        <dbReference type="ARBA" id="ARBA00022553"/>
    </source>
</evidence>
<accession>A0A934HZN8</accession>
<keyword evidence="9" id="KW-0175">Coiled coil</keyword>
<dbReference type="InterPro" id="IPR004358">
    <property type="entry name" value="Sig_transdc_His_kin-like_C"/>
</dbReference>
<dbReference type="SMART" id="SM00388">
    <property type="entry name" value="HisKA"/>
    <property type="match status" value="1"/>
</dbReference>
<dbReference type="Gene3D" id="1.10.287.130">
    <property type="match status" value="1"/>
</dbReference>
<dbReference type="InterPro" id="IPR000014">
    <property type="entry name" value="PAS"/>
</dbReference>
<evidence type="ECO:0000256" key="6">
    <source>
        <dbReference type="ARBA" id="ARBA00022777"/>
    </source>
</evidence>
<dbReference type="PRINTS" id="PR00344">
    <property type="entry name" value="BCTRLSENSOR"/>
</dbReference>
<dbReference type="SMART" id="SM00091">
    <property type="entry name" value="PAS"/>
    <property type="match status" value="1"/>
</dbReference>
<dbReference type="Gene3D" id="3.30.450.20">
    <property type="entry name" value="PAS domain"/>
    <property type="match status" value="1"/>
</dbReference>
<keyword evidence="6" id="KW-0418">Kinase</keyword>
<dbReference type="GO" id="GO:0005524">
    <property type="term" value="F:ATP binding"/>
    <property type="evidence" value="ECO:0007669"/>
    <property type="project" value="UniProtKB-KW"/>
</dbReference>
<evidence type="ECO:0000256" key="5">
    <source>
        <dbReference type="ARBA" id="ARBA00022741"/>
    </source>
</evidence>
<dbReference type="CDD" id="cd16922">
    <property type="entry name" value="HATPase_EvgS-ArcB-TorS-like"/>
    <property type="match status" value="1"/>
</dbReference>
<keyword evidence="5" id="KW-0547">Nucleotide-binding</keyword>
<dbReference type="InterPro" id="IPR013767">
    <property type="entry name" value="PAS_fold"/>
</dbReference>
<dbReference type="PANTHER" id="PTHR43047:SF72">
    <property type="entry name" value="OSMOSENSING HISTIDINE PROTEIN KINASE SLN1"/>
    <property type="match status" value="1"/>
</dbReference>
<dbReference type="PROSITE" id="PS50109">
    <property type="entry name" value="HIS_KIN"/>
    <property type="match status" value="1"/>
</dbReference>
<dbReference type="PROSITE" id="PS50112">
    <property type="entry name" value="PAS"/>
    <property type="match status" value="1"/>
</dbReference>
<dbReference type="CDD" id="cd00082">
    <property type="entry name" value="HisKA"/>
    <property type="match status" value="1"/>
</dbReference>
<dbReference type="NCBIfam" id="TIGR00229">
    <property type="entry name" value="sensory_box"/>
    <property type="match status" value="1"/>
</dbReference>
<dbReference type="Proteomes" id="UP000622687">
    <property type="component" value="Unassembled WGS sequence"/>
</dbReference>
<dbReference type="InterPro" id="IPR036890">
    <property type="entry name" value="HATPase_C_sf"/>
</dbReference>
<keyword evidence="8" id="KW-0902">Two-component regulatory system</keyword>
<feature type="coiled-coil region" evidence="9">
    <location>
        <begin position="264"/>
        <end position="301"/>
    </location>
</feature>
<dbReference type="FunFam" id="3.30.565.10:FF:000037">
    <property type="entry name" value="Hybrid sensor histidine kinase/response regulator"/>
    <property type="match status" value="1"/>
</dbReference>
<feature type="transmembrane region" description="Helical" evidence="10">
    <location>
        <begin position="206"/>
        <end position="225"/>
    </location>
</feature>
<dbReference type="PANTHER" id="PTHR43047">
    <property type="entry name" value="TWO-COMPONENT HISTIDINE PROTEIN KINASE"/>
    <property type="match status" value="1"/>
</dbReference>
<dbReference type="AlphaFoldDB" id="A0A934HZN8"/>
<dbReference type="SUPFAM" id="SSF55874">
    <property type="entry name" value="ATPase domain of HSP90 chaperone/DNA topoisomerase II/histidine kinase"/>
    <property type="match status" value="1"/>
</dbReference>
<evidence type="ECO:0000256" key="8">
    <source>
        <dbReference type="ARBA" id="ARBA00023012"/>
    </source>
</evidence>
<dbReference type="GO" id="GO:0006355">
    <property type="term" value="P:regulation of DNA-templated transcription"/>
    <property type="evidence" value="ECO:0007669"/>
    <property type="project" value="InterPro"/>
</dbReference>
<keyword evidence="3" id="KW-0597">Phosphoprotein</keyword>
<dbReference type="Pfam" id="PF00512">
    <property type="entry name" value="HisKA"/>
    <property type="match status" value="1"/>
</dbReference>
<dbReference type="InterPro" id="IPR036097">
    <property type="entry name" value="HisK_dim/P_sf"/>
</dbReference>
<organism evidence="13 14">
    <name type="scientific">Clostridium aciditolerans</name>
    <dbReference type="NCBI Taxonomy" id="339861"/>
    <lineage>
        <taxon>Bacteria</taxon>
        <taxon>Bacillati</taxon>
        <taxon>Bacillota</taxon>
        <taxon>Clostridia</taxon>
        <taxon>Eubacteriales</taxon>
        <taxon>Clostridiaceae</taxon>
        <taxon>Clostridium</taxon>
    </lineage>
</organism>
<feature type="transmembrane region" description="Helical" evidence="10">
    <location>
        <begin position="46"/>
        <end position="66"/>
    </location>
</feature>
<evidence type="ECO:0000256" key="4">
    <source>
        <dbReference type="ARBA" id="ARBA00022679"/>
    </source>
</evidence>
<feature type="transmembrane region" description="Helical" evidence="10">
    <location>
        <begin position="140"/>
        <end position="161"/>
    </location>
</feature>
<dbReference type="GO" id="GO:0000155">
    <property type="term" value="F:phosphorelay sensor kinase activity"/>
    <property type="evidence" value="ECO:0007669"/>
    <property type="project" value="InterPro"/>
</dbReference>
<evidence type="ECO:0000256" key="1">
    <source>
        <dbReference type="ARBA" id="ARBA00000085"/>
    </source>
</evidence>
<dbReference type="Pfam" id="PF17159">
    <property type="entry name" value="MASE3"/>
    <property type="match status" value="1"/>
</dbReference>
<keyword evidence="4" id="KW-0808">Transferase</keyword>
<evidence type="ECO:0000256" key="10">
    <source>
        <dbReference type="SAM" id="Phobius"/>
    </source>
</evidence>
<dbReference type="Gene3D" id="3.30.565.10">
    <property type="entry name" value="Histidine kinase-like ATPase, C-terminal domain"/>
    <property type="match status" value="1"/>
</dbReference>
<feature type="transmembrane region" description="Helical" evidence="10">
    <location>
        <begin position="73"/>
        <end position="92"/>
    </location>
</feature>
<dbReference type="InterPro" id="IPR003661">
    <property type="entry name" value="HisK_dim/P_dom"/>
</dbReference>
<dbReference type="CDD" id="cd00130">
    <property type="entry name" value="PAS"/>
    <property type="match status" value="1"/>
</dbReference>
<feature type="transmembrane region" description="Helical" evidence="10">
    <location>
        <begin position="21"/>
        <end position="40"/>
    </location>
</feature>
<evidence type="ECO:0000313" key="14">
    <source>
        <dbReference type="Proteomes" id="UP000622687"/>
    </source>
</evidence>
<keyword evidence="7" id="KW-0067">ATP-binding</keyword>
<dbReference type="InterPro" id="IPR003594">
    <property type="entry name" value="HATPase_dom"/>
</dbReference>
<keyword evidence="10" id="KW-0472">Membrane</keyword>
<evidence type="ECO:0000313" key="13">
    <source>
        <dbReference type="EMBL" id="MBI6872426.1"/>
    </source>
</evidence>
<feature type="domain" description="Histidine kinase" evidence="11">
    <location>
        <begin position="439"/>
        <end position="662"/>
    </location>
</feature>
<dbReference type="Pfam" id="PF02518">
    <property type="entry name" value="HATPase_c"/>
    <property type="match status" value="1"/>
</dbReference>
<evidence type="ECO:0000259" key="12">
    <source>
        <dbReference type="PROSITE" id="PS50112"/>
    </source>
</evidence>
<dbReference type="SUPFAM" id="SSF55785">
    <property type="entry name" value="PYP-like sensor domain (PAS domain)"/>
    <property type="match status" value="1"/>
</dbReference>
<dbReference type="EC" id="2.7.13.3" evidence="2"/>
<dbReference type="InterPro" id="IPR005467">
    <property type="entry name" value="His_kinase_dom"/>
</dbReference>
<feature type="transmembrane region" description="Helical" evidence="10">
    <location>
        <begin position="177"/>
        <end position="194"/>
    </location>
</feature>
<dbReference type="InterPro" id="IPR033425">
    <property type="entry name" value="MASE3"/>
</dbReference>
<comment type="catalytic activity">
    <reaction evidence="1">
        <text>ATP + protein L-histidine = ADP + protein N-phospho-L-histidine.</text>
        <dbReference type="EC" id="2.7.13.3"/>
    </reaction>
</comment>
<sequence length="693" mass="78859">MINTKIIGRNKILINLEAFKNITLAIVLIITAVCISFKNYLLFHTLIEIASVTSAFIISIIAINTYKISYNSYFTFLGVAFAFVGGFNLLHALAYKGMGIFQDGTSNLATQLWIITKFIESTSILVSFNLLEKKLKEKTILLIYFIVSVLLLMSIFSWGVFPVCYIESSGLTVFKKISEYIIVGILILSILTLIKKNKMFHRSVYIYMIFSLVTMIISEISFTLYLNVFRISNMVGHILHAVSFYLMYKAISGTSLQRPYNLLFYELTQANNELKLKAQELEKSNEKLKAEIRERKITENKLIASEKRYKNLVETLPDAIFVHVDGKIILVNDEAKKLLGAPDSNNIIGKMISDFVHKDYHELLYNRLDKLKEDSSTVPIVEEKFVKFNGQTVDVEITSTSSVRRGKNVVVSVVRDITERRLLNEAIEYDKLKGEFFANISHEFRTPLNVIYATLQFMELYVAQNASGKIRETLEKNAKAIKQNCYRLIRLLGNLLDITKMDSGFFKLRLNNHNIVNVVEEITLSVAQYIETKRVKLIFDTNVEEKTMACDAEKMERIMLNLLSNAVKFTNPGDEILVSVEDRGESIIISVKDTGIGIPKHKLEFIFDRLRQVDKSLTRNNEGSGIGLSIVKALVNMHDGEITVSSEYGKGSEFKMEFPVRIFTAKNDTLEVAVDSNSIDQLSVEFSDIYFDN</sequence>
<evidence type="ECO:0000256" key="7">
    <source>
        <dbReference type="ARBA" id="ARBA00022840"/>
    </source>
</evidence>
<dbReference type="InterPro" id="IPR035965">
    <property type="entry name" value="PAS-like_dom_sf"/>
</dbReference>
<dbReference type="SUPFAM" id="SSF47384">
    <property type="entry name" value="Homodimeric domain of signal transducing histidine kinase"/>
    <property type="match status" value="1"/>
</dbReference>
<reference evidence="13" key="1">
    <citation type="submission" date="2020-12" db="EMBL/GenBank/DDBJ databases">
        <title>Clostridium thailandense sp. nov., a novel acetogenic bacterium isolated from peat land soil in Thailand.</title>
        <authorList>
            <person name="Chaikitkaew S."/>
            <person name="Birkeland N.K."/>
        </authorList>
    </citation>
    <scope>NUCLEOTIDE SEQUENCE</scope>
    <source>
        <strain evidence="13">DSM 17425</strain>
    </source>
</reference>
<name>A0A934HZN8_9CLOT</name>
<dbReference type="RefSeq" id="WP_211141928.1">
    <property type="nucleotide sequence ID" value="NZ_JAEEGB010000006.1"/>
</dbReference>
<keyword evidence="10" id="KW-0812">Transmembrane</keyword>
<proteinExistence type="predicted"/>
<evidence type="ECO:0000256" key="9">
    <source>
        <dbReference type="SAM" id="Coils"/>
    </source>
</evidence>
<gene>
    <name evidence="13" type="ORF">I6U51_06845</name>
</gene>
<dbReference type="GO" id="GO:0005886">
    <property type="term" value="C:plasma membrane"/>
    <property type="evidence" value="ECO:0007669"/>
    <property type="project" value="TreeGrafter"/>
</dbReference>
<dbReference type="SMART" id="SM00387">
    <property type="entry name" value="HATPase_c"/>
    <property type="match status" value="1"/>
</dbReference>
<protein>
    <recommendedName>
        <fullName evidence="2">histidine kinase</fullName>
        <ecNumber evidence="2">2.7.13.3</ecNumber>
    </recommendedName>
</protein>
<evidence type="ECO:0000259" key="11">
    <source>
        <dbReference type="PROSITE" id="PS50109"/>
    </source>
</evidence>
<evidence type="ECO:0000256" key="2">
    <source>
        <dbReference type="ARBA" id="ARBA00012438"/>
    </source>
</evidence>
<dbReference type="GO" id="GO:0009927">
    <property type="term" value="F:histidine phosphotransfer kinase activity"/>
    <property type="evidence" value="ECO:0007669"/>
    <property type="project" value="TreeGrafter"/>
</dbReference>
<comment type="caution">
    <text evidence="13">The sequence shown here is derived from an EMBL/GenBank/DDBJ whole genome shotgun (WGS) entry which is preliminary data.</text>
</comment>
<feature type="transmembrane region" description="Helical" evidence="10">
    <location>
        <begin position="112"/>
        <end position="131"/>
    </location>
</feature>
<feature type="domain" description="PAS" evidence="12">
    <location>
        <begin position="305"/>
        <end position="375"/>
    </location>
</feature>